<gene>
    <name evidence="3" type="ORF">QE375_003343</name>
</gene>
<sequence>MSKLLAPSVLDIDGFDMWKEFGWQYAKHALMIGPVVAIVVFIPPNPISVKLQMFGSFFILLLLVELVSLSVVISNRRKERMQLKRFADHAAVVGSIADTSRKGRRKRAQLEDHHPSKPPGPDD</sequence>
<dbReference type="RefSeq" id="WP_309693303.1">
    <property type="nucleotide sequence ID" value="NZ_JAVIZQ010000001.1"/>
</dbReference>
<keyword evidence="4" id="KW-1185">Reference proteome</keyword>
<feature type="transmembrane region" description="Helical" evidence="2">
    <location>
        <begin position="54"/>
        <end position="75"/>
    </location>
</feature>
<accession>A0ABU1HWX1</accession>
<keyword evidence="2" id="KW-0472">Membrane</keyword>
<name>A0ABU1HWX1_9MICO</name>
<keyword evidence="2" id="KW-1133">Transmembrane helix</keyword>
<keyword evidence="2" id="KW-0812">Transmembrane</keyword>
<reference evidence="3 4" key="1">
    <citation type="submission" date="2023-08" db="EMBL/GenBank/DDBJ databases">
        <title>Functional and genomic diversity of the sorghum phyllosphere microbiome.</title>
        <authorList>
            <person name="Shade A."/>
        </authorList>
    </citation>
    <scope>NUCLEOTIDE SEQUENCE [LARGE SCALE GENOMIC DNA]</scope>
    <source>
        <strain evidence="3 4">SORGH_AS_0445</strain>
    </source>
</reference>
<evidence type="ECO:0000256" key="2">
    <source>
        <dbReference type="SAM" id="Phobius"/>
    </source>
</evidence>
<evidence type="ECO:0000256" key="1">
    <source>
        <dbReference type="SAM" id="MobiDB-lite"/>
    </source>
</evidence>
<protein>
    <recommendedName>
        <fullName evidence="5">DUF5313 domain-containing protein</fullName>
    </recommendedName>
</protein>
<dbReference type="Proteomes" id="UP001249291">
    <property type="component" value="Unassembled WGS sequence"/>
</dbReference>
<feature type="region of interest" description="Disordered" evidence="1">
    <location>
        <begin position="97"/>
        <end position="123"/>
    </location>
</feature>
<organism evidence="3 4">
    <name type="scientific">Microbacterium foliorum</name>
    <dbReference type="NCBI Taxonomy" id="104336"/>
    <lineage>
        <taxon>Bacteria</taxon>
        <taxon>Bacillati</taxon>
        <taxon>Actinomycetota</taxon>
        <taxon>Actinomycetes</taxon>
        <taxon>Micrococcales</taxon>
        <taxon>Microbacteriaceae</taxon>
        <taxon>Microbacterium</taxon>
    </lineage>
</organism>
<evidence type="ECO:0000313" key="3">
    <source>
        <dbReference type="EMBL" id="MDR6143789.1"/>
    </source>
</evidence>
<proteinExistence type="predicted"/>
<dbReference type="EMBL" id="JAVIZQ010000001">
    <property type="protein sequence ID" value="MDR6143789.1"/>
    <property type="molecule type" value="Genomic_DNA"/>
</dbReference>
<evidence type="ECO:0008006" key="5">
    <source>
        <dbReference type="Google" id="ProtNLM"/>
    </source>
</evidence>
<comment type="caution">
    <text evidence="3">The sequence shown here is derived from an EMBL/GenBank/DDBJ whole genome shotgun (WGS) entry which is preliminary data.</text>
</comment>
<feature type="transmembrane region" description="Helical" evidence="2">
    <location>
        <begin position="25"/>
        <end position="42"/>
    </location>
</feature>
<evidence type="ECO:0000313" key="4">
    <source>
        <dbReference type="Proteomes" id="UP001249291"/>
    </source>
</evidence>